<evidence type="ECO:0000313" key="3">
    <source>
        <dbReference type="Proteomes" id="UP000070376"/>
    </source>
</evidence>
<feature type="transmembrane region" description="Helical" evidence="1">
    <location>
        <begin position="41"/>
        <end position="63"/>
    </location>
</feature>
<keyword evidence="1" id="KW-1133">Transmembrane helix</keyword>
<dbReference type="Proteomes" id="UP000070376">
    <property type="component" value="Unassembled WGS sequence"/>
</dbReference>
<evidence type="ECO:0000313" key="2">
    <source>
        <dbReference type="EMBL" id="KWZ79486.1"/>
    </source>
</evidence>
<dbReference type="PATRIC" id="fig|1398.22.peg.2592"/>
<accession>A0A133KJ32</accession>
<protein>
    <recommendedName>
        <fullName evidence="4">DUF2768 domain-containing protein</fullName>
    </recommendedName>
</protein>
<gene>
    <name evidence="2" type="ORF">HMPREF3213_02590</name>
</gene>
<evidence type="ECO:0008006" key="4">
    <source>
        <dbReference type="Google" id="ProtNLM"/>
    </source>
</evidence>
<evidence type="ECO:0000256" key="1">
    <source>
        <dbReference type="SAM" id="Phobius"/>
    </source>
</evidence>
<reference evidence="3" key="1">
    <citation type="submission" date="2016-01" db="EMBL/GenBank/DDBJ databases">
        <authorList>
            <person name="Mitreva M."/>
            <person name="Pepin K.H."/>
            <person name="Mihindukulasuriya K.A."/>
            <person name="Fulton R."/>
            <person name="Fronick C."/>
            <person name="O'Laughlin M."/>
            <person name="Miner T."/>
            <person name="Herter B."/>
            <person name="Rosa B.A."/>
            <person name="Cordes M."/>
            <person name="Tomlinson C."/>
            <person name="Wollam A."/>
            <person name="Palsikar V.B."/>
            <person name="Mardis E.R."/>
            <person name="Wilson R.K."/>
        </authorList>
    </citation>
    <scope>NUCLEOTIDE SEQUENCE [LARGE SCALE GENOMIC DNA]</scope>
    <source>
        <strain evidence="3">GED7749B</strain>
    </source>
</reference>
<feature type="transmembrane region" description="Helical" evidence="1">
    <location>
        <begin position="6"/>
        <end position="29"/>
    </location>
</feature>
<keyword evidence="1" id="KW-0472">Membrane</keyword>
<dbReference type="InterPro" id="IPR020076">
    <property type="entry name" value="DUF2768"/>
</dbReference>
<dbReference type="EMBL" id="LRPN01000116">
    <property type="protein sequence ID" value="KWZ79486.1"/>
    <property type="molecule type" value="Genomic_DNA"/>
</dbReference>
<keyword evidence="1" id="KW-0812">Transmembrane</keyword>
<proteinExistence type="predicted"/>
<dbReference type="Pfam" id="PF10966">
    <property type="entry name" value="DUF2768"/>
    <property type="match status" value="1"/>
</dbReference>
<organism evidence="2 3">
    <name type="scientific">Heyndrickxia coagulans</name>
    <name type="common">Weizmannia coagulans</name>
    <dbReference type="NCBI Taxonomy" id="1398"/>
    <lineage>
        <taxon>Bacteria</taxon>
        <taxon>Bacillati</taxon>
        <taxon>Bacillota</taxon>
        <taxon>Bacilli</taxon>
        <taxon>Bacillales</taxon>
        <taxon>Bacillaceae</taxon>
        <taxon>Heyndrickxia</taxon>
    </lineage>
</organism>
<dbReference type="RefSeq" id="WP_061087006.1">
    <property type="nucleotide sequence ID" value="NZ_KQ955881.1"/>
</dbReference>
<comment type="caution">
    <text evidence="2">The sequence shown here is derived from an EMBL/GenBank/DDBJ whole genome shotgun (WGS) entry which is preliminary data.</text>
</comment>
<sequence length="68" mass="7394">MVLSRGMANMWISLFGMGLLCLAMVLILASRYRLKQKLFKWAAAVIAYACLALGGLIMAYILLSGPAN</sequence>
<name>A0A133KJ32_HEYCO</name>
<dbReference type="AlphaFoldDB" id="A0A133KJ32"/>